<accession>A0ABQ8KE90</accession>
<gene>
    <name evidence="1" type="ORF">C8Q71DRAFT_120086</name>
</gene>
<protein>
    <submittedName>
        <fullName evidence="1">Uncharacterized protein</fullName>
    </submittedName>
</protein>
<evidence type="ECO:0000313" key="1">
    <source>
        <dbReference type="EMBL" id="KAH9835444.1"/>
    </source>
</evidence>
<dbReference type="RefSeq" id="XP_047777877.1">
    <property type="nucleotide sequence ID" value="XM_047916386.1"/>
</dbReference>
<comment type="caution">
    <text evidence="1">The sequence shown here is derived from an EMBL/GenBank/DDBJ whole genome shotgun (WGS) entry which is preliminary data.</text>
</comment>
<reference evidence="1 2" key="1">
    <citation type="journal article" date="2021" name="Environ. Microbiol.">
        <title>Gene family expansions and transcriptome signatures uncover fungal adaptations to wood decay.</title>
        <authorList>
            <person name="Hage H."/>
            <person name="Miyauchi S."/>
            <person name="Viragh M."/>
            <person name="Drula E."/>
            <person name="Min B."/>
            <person name="Chaduli D."/>
            <person name="Navarro D."/>
            <person name="Favel A."/>
            <person name="Norest M."/>
            <person name="Lesage-Meessen L."/>
            <person name="Balint B."/>
            <person name="Merenyi Z."/>
            <person name="de Eugenio L."/>
            <person name="Morin E."/>
            <person name="Martinez A.T."/>
            <person name="Baldrian P."/>
            <person name="Stursova M."/>
            <person name="Martinez M.J."/>
            <person name="Novotny C."/>
            <person name="Magnuson J.K."/>
            <person name="Spatafora J.W."/>
            <person name="Maurice S."/>
            <person name="Pangilinan J."/>
            <person name="Andreopoulos W."/>
            <person name="LaButti K."/>
            <person name="Hundley H."/>
            <person name="Na H."/>
            <person name="Kuo A."/>
            <person name="Barry K."/>
            <person name="Lipzen A."/>
            <person name="Henrissat B."/>
            <person name="Riley R."/>
            <person name="Ahrendt S."/>
            <person name="Nagy L.G."/>
            <person name="Grigoriev I.V."/>
            <person name="Martin F."/>
            <person name="Rosso M.N."/>
        </authorList>
    </citation>
    <scope>NUCLEOTIDE SEQUENCE [LARGE SCALE GENOMIC DNA]</scope>
    <source>
        <strain evidence="1 2">CIRM-BRFM 1785</strain>
    </source>
</reference>
<proteinExistence type="predicted"/>
<keyword evidence="2" id="KW-1185">Reference proteome</keyword>
<name>A0ABQ8KE90_9APHY</name>
<dbReference type="Proteomes" id="UP000814176">
    <property type="component" value="Unassembled WGS sequence"/>
</dbReference>
<evidence type="ECO:0000313" key="2">
    <source>
        <dbReference type="Proteomes" id="UP000814176"/>
    </source>
</evidence>
<sequence>MLLAGALAASGRRWPVSLRPTPPPIAGSCDGASSHTRHDFSLLGTANGAQGTIRYRNEPTLMTAAGRDNANTDAPQELPPHLLHSATPGRGPFDIAITRRTIDVEPRDGELELEPGGSTANSVGTCQPSDHSNSCVPRLLLVWRPLASRRALGLSCAQNQRGGAGWAVAAWVDQDCLQLRCWGPGTLCALSSLVHANTSRSSLARSKLTPRVSTRGHTLLDSTRPARRRPTRGGLRVCSSQPSLTVLGSSRPDHGSHIDGERRTRGWAGVVSRSYSVHNATARARVYCDSVEPQW</sequence>
<dbReference type="EMBL" id="JADCUA010000013">
    <property type="protein sequence ID" value="KAH9835444.1"/>
    <property type="molecule type" value="Genomic_DNA"/>
</dbReference>
<dbReference type="GeneID" id="71997118"/>
<organism evidence="1 2">
    <name type="scientific">Rhodofomes roseus</name>
    <dbReference type="NCBI Taxonomy" id="34475"/>
    <lineage>
        <taxon>Eukaryota</taxon>
        <taxon>Fungi</taxon>
        <taxon>Dikarya</taxon>
        <taxon>Basidiomycota</taxon>
        <taxon>Agaricomycotina</taxon>
        <taxon>Agaricomycetes</taxon>
        <taxon>Polyporales</taxon>
        <taxon>Rhodofomes</taxon>
    </lineage>
</organism>